<gene>
    <name evidence="11" type="ordered locus">DMR_00350</name>
</gene>
<dbReference type="InterPro" id="IPR000390">
    <property type="entry name" value="Small_drug/metabolite_transptr"/>
</dbReference>
<evidence type="ECO:0000313" key="12">
    <source>
        <dbReference type="Proteomes" id="UP000009071"/>
    </source>
</evidence>
<dbReference type="GO" id="GO:0022857">
    <property type="term" value="F:transmembrane transporter activity"/>
    <property type="evidence" value="ECO:0007669"/>
    <property type="project" value="InterPro"/>
</dbReference>
<dbReference type="HOGENOM" id="CLU_133067_1_2_7"/>
<dbReference type="InterPro" id="IPR037185">
    <property type="entry name" value="EmrE-like"/>
</dbReference>
<keyword evidence="3" id="KW-1003">Cell membrane</keyword>
<evidence type="ECO:0000256" key="3">
    <source>
        <dbReference type="ARBA" id="ARBA00022475"/>
    </source>
</evidence>
<keyword evidence="5 10" id="KW-1133">Transmembrane helix</keyword>
<dbReference type="STRING" id="573370.DMR_00350"/>
<keyword evidence="2" id="KW-0813">Transport</keyword>
<evidence type="ECO:0000256" key="7">
    <source>
        <dbReference type="ARBA" id="ARBA00038151"/>
    </source>
</evidence>
<evidence type="ECO:0000313" key="11">
    <source>
        <dbReference type="EMBL" id="BAH73526.1"/>
    </source>
</evidence>
<accession>C4XT44</accession>
<dbReference type="Gene3D" id="1.10.3730.20">
    <property type="match status" value="1"/>
</dbReference>
<evidence type="ECO:0000256" key="8">
    <source>
        <dbReference type="ARBA" id="ARBA00039168"/>
    </source>
</evidence>
<evidence type="ECO:0000256" key="1">
    <source>
        <dbReference type="ARBA" id="ARBA00004651"/>
    </source>
</evidence>
<dbReference type="SUPFAM" id="SSF103481">
    <property type="entry name" value="Multidrug resistance efflux transporter EmrE"/>
    <property type="match status" value="1"/>
</dbReference>
<sequence length="109" mass="11254">MTTSMAWTYLIVGGLFEAGWPIGLKMAETPGRGLAGWLIATLCMAASMALLYLAQREISIGTAYAVWTGIGAAGAFACGLLLYGDPATFGRFAGVGLIISGVVVLKLAH</sequence>
<dbReference type="Pfam" id="PF00893">
    <property type="entry name" value="Multi_Drug_Res"/>
    <property type="match status" value="1"/>
</dbReference>
<dbReference type="AlphaFoldDB" id="C4XT44"/>
<evidence type="ECO:0000256" key="4">
    <source>
        <dbReference type="ARBA" id="ARBA00022692"/>
    </source>
</evidence>
<reference evidence="11 12" key="1">
    <citation type="journal article" date="2009" name="Genome Res.">
        <title>Whole genome sequence of Desulfovibrio magneticus strain RS-1 revealed common gene clusters in magnetotactic bacteria.</title>
        <authorList>
            <person name="Nakazawa H."/>
            <person name="Arakaki A."/>
            <person name="Narita-Yamada S."/>
            <person name="Yashiro I."/>
            <person name="Jinno K."/>
            <person name="Aoki N."/>
            <person name="Tsuruyama A."/>
            <person name="Okamura Y."/>
            <person name="Tanikawa S."/>
            <person name="Fujita N."/>
            <person name="Takeyama H."/>
            <person name="Matsunaga T."/>
        </authorList>
    </citation>
    <scope>NUCLEOTIDE SEQUENCE [LARGE SCALE GENOMIC DNA]</scope>
    <source>
        <strain evidence="12">ATCC 700980 / DSM 13731 / RS-1</strain>
    </source>
</reference>
<feature type="transmembrane region" description="Helical" evidence="10">
    <location>
        <begin position="89"/>
        <end position="108"/>
    </location>
</feature>
<dbReference type="PANTHER" id="PTHR30561:SF0">
    <property type="entry name" value="GUANIDINIUM EXPORTER"/>
    <property type="match status" value="1"/>
</dbReference>
<comment type="similarity">
    <text evidence="7">Belongs to the drug/metabolite transporter (DMT) superfamily. Small multidrug resistance (SMR) (TC 2.A.7.1) family. Gdx/SugE subfamily.</text>
</comment>
<name>C4XT44_SOLM1</name>
<dbReference type="RefSeq" id="WP_012749619.1">
    <property type="nucleotide sequence ID" value="NC_012796.1"/>
</dbReference>
<evidence type="ECO:0000256" key="9">
    <source>
        <dbReference type="RuleBase" id="RU003942"/>
    </source>
</evidence>
<dbReference type="eggNOG" id="COG2076">
    <property type="taxonomic scope" value="Bacteria"/>
</dbReference>
<dbReference type="InterPro" id="IPR045324">
    <property type="entry name" value="Small_multidrug_res"/>
</dbReference>
<evidence type="ECO:0000256" key="2">
    <source>
        <dbReference type="ARBA" id="ARBA00022448"/>
    </source>
</evidence>
<protein>
    <recommendedName>
        <fullName evidence="8">Guanidinium exporter</fullName>
    </recommendedName>
</protein>
<keyword evidence="6 10" id="KW-0472">Membrane</keyword>
<dbReference type="GO" id="GO:0005886">
    <property type="term" value="C:plasma membrane"/>
    <property type="evidence" value="ECO:0007669"/>
    <property type="project" value="UniProtKB-SubCell"/>
</dbReference>
<dbReference type="Proteomes" id="UP000009071">
    <property type="component" value="Chromosome"/>
</dbReference>
<keyword evidence="4 9" id="KW-0812">Transmembrane</keyword>
<comment type="subcellular location">
    <subcellularLocation>
        <location evidence="1 9">Cell membrane</location>
        <topology evidence="1 9">Multi-pass membrane protein</topology>
    </subcellularLocation>
</comment>
<evidence type="ECO:0000256" key="5">
    <source>
        <dbReference type="ARBA" id="ARBA00022989"/>
    </source>
</evidence>
<keyword evidence="12" id="KW-1185">Reference proteome</keyword>
<feature type="transmembrane region" description="Helical" evidence="10">
    <location>
        <begin position="61"/>
        <end position="83"/>
    </location>
</feature>
<dbReference type="PANTHER" id="PTHR30561">
    <property type="entry name" value="SMR FAMILY PROTON-DEPENDENT DRUG EFFLUX TRANSPORTER SUGE"/>
    <property type="match status" value="1"/>
</dbReference>
<evidence type="ECO:0000256" key="6">
    <source>
        <dbReference type="ARBA" id="ARBA00023136"/>
    </source>
</evidence>
<dbReference type="EMBL" id="AP010904">
    <property type="protein sequence ID" value="BAH73526.1"/>
    <property type="molecule type" value="Genomic_DNA"/>
</dbReference>
<dbReference type="KEGG" id="dma:DMR_00350"/>
<feature type="transmembrane region" description="Helical" evidence="10">
    <location>
        <begin position="34"/>
        <end position="54"/>
    </location>
</feature>
<organism evidence="11 12">
    <name type="scientific">Solidesulfovibrio magneticus (strain ATCC 700980 / DSM 13731 / RS-1)</name>
    <name type="common">Desulfovibrio magneticus</name>
    <dbReference type="NCBI Taxonomy" id="573370"/>
    <lineage>
        <taxon>Bacteria</taxon>
        <taxon>Pseudomonadati</taxon>
        <taxon>Thermodesulfobacteriota</taxon>
        <taxon>Desulfovibrionia</taxon>
        <taxon>Desulfovibrionales</taxon>
        <taxon>Desulfovibrionaceae</taxon>
        <taxon>Solidesulfovibrio</taxon>
    </lineage>
</organism>
<proteinExistence type="inferred from homology"/>
<evidence type="ECO:0000256" key="10">
    <source>
        <dbReference type="SAM" id="Phobius"/>
    </source>
</evidence>